<dbReference type="RefSeq" id="WP_078233394.1">
    <property type="nucleotide sequence ID" value="NZ_CATNXC010000009.1"/>
</dbReference>
<sequence length="160" mass="19258">MGFNYGYEKKKFDSRWKRLEVEYCDAGMSEEQIAAMKEYDWAWFCSQRVFQNHTQPIPCEQYDEVCGQSQLFRKFASLSYQWDVDKIDQTRYGWLASVENEQLLLRLKKLSKKDLELLTLLFVDGYRQIDVARLWHCSRSAVAQRFKKIKKFLNKTSYIF</sequence>
<dbReference type="InterPro" id="IPR013324">
    <property type="entry name" value="RNA_pol_sigma_r3/r4-like"/>
</dbReference>
<dbReference type="EMBL" id="JAENRE010000002">
    <property type="protein sequence ID" value="MBO3416173.1"/>
    <property type="molecule type" value="Genomic_DNA"/>
</dbReference>
<dbReference type="AlphaFoldDB" id="A0ABD4PQK1"/>
<organism evidence="1 2">
    <name type="scientific">Clostridium perfringens</name>
    <dbReference type="NCBI Taxonomy" id="1502"/>
    <lineage>
        <taxon>Bacteria</taxon>
        <taxon>Bacillati</taxon>
        <taxon>Bacillota</taxon>
        <taxon>Clostridia</taxon>
        <taxon>Eubacteriales</taxon>
        <taxon>Clostridiaceae</taxon>
        <taxon>Clostridium</taxon>
    </lineage>
</organism>
<reference evidence="1 2" key="1">
    <citation type="submission" date="2020-12" db="EMBL/GenBank/DDBJ databases">
        <title>Comparative genomics of Clostridium perfringens reveals patterns of host-associated phylogenetic clades and virulence factors.</title>
        <authorList>
            <person name="Smith A.H."/>
            <person name="Geier R."/>
        </authorList>
    </citation>
    <scope>NUCLEOTIDE SEQUENCE [LARGE SCALE GENOMIC DNA]</scope>
    <source>
        <strain evidence="1 2">CHD15829P</strain>
    </source>
</reference>
<proteinExistence type="predicted"/>
<comment type="caution">
    <text evidence="1">The sequence shown here is derived from an EMBL/GenBank/DDBJ whole genome shotgun (WGS) entry which is preliminary data.</text>
</comment>
<dbReference type="Proteomes" id="UP000668358">
    <property type="component" value="Unassembled WGS sequence"/>
</dbReference>
<dbReference type="SUPFAM" id="SSF88659">
    <property type="entry name" value="Sigma3 and sigma4 domains of RNA polymerase sigma factors"/>
    <property type="match status" value="1"/>
</dbReference>
<gene>
    <name evidence="1" type="ORF">JJB78_06475</name>
</gene>
<evidence type="ECO:0000313" key="1">
    <source>
        <dbReference type="EMBL" id="MBO3416173.1"/>
    </source>
</evidence>
<accession>A0ABD4PQK1</accession>
<evidence type="ECO:0000313" key="2">
    <source>
        <dbReference type="Proteomes" id="UP000668358"/>
    </source>
</evidence>
<protein>
    <submittedName>
        <fullName evidence="1">RNA polymerase subunit sigma-70</fullName>
    </submittedName>
</protein>
<name>A0ABD4PQK1_CLOPF</name>